<dbReference type="Pfam" id="PF09851">
    <property type="entry name" value="SHOCT"/>
    <property type="match status" value="1"/>
</dbReference>
<keyword evidence="3" id="KW-1185">Reference proteome</keyword>
<protein>
    <recommendedName>
        <fullName evidence="1">SHOCT domain-containing protein</fullName>
    </recommendedName>
</protein>
<feature type="domain" description="SHOCT" evidence="1">
    <location>
        <begin position="33"/>
        <end position="58"/>
    </location>
</feature>
<evidence type="ECO:0000313" key="2">
    <source>
        <dbReference type="EMBL" id="VDN47197.1"/>
    </source>
</evidence>
<reference evidence="2 3" key="1">
    <citation type="submission" date="2018-09" db="EMBL/GenBank/DDBJ databases">
        <authorList>
            <person name="Postec A."/>
        </authorList>
    </citation>
    <scope>NUCLEOTIDE SEQUENCE [LARGE SCALE GENOMIC DNA]</scope>
    <source>
        <strain evidence="2">70B-A</strain>
    </source>
</reference>
<dbReference type="OrthoDB" id="5461404at2"/>
<gene>
    <name evidence="2" type="ORF">PATL70BA_1315</name>
</gene>
<proteinExistence type="predicted"/>
<evidence type="ECO:0000259" key="1">
    <source>
        <dbReference type="Pfam" id="PF09851"/>
    </source>
</evidence>
<dbReference type="EMBL" id="LR130778">
    <property type="protein sequence ID" value="VDN47197.1"/>
    <property type="molecule type" value="Genomic_DNA"/>
</dbReference>
<dbReference type="Proteomes" id="UP000279029">
    <property type="component" value="Chromosome"/>
</dbReference>
<dbReference type="RefSeq" id="WP_125136561.1">
    <property type="nucleotide sequence ID" value="NZ_LR130778.1"/>
</dbReference>
<sequence length="60" mass="7564">MMIFFWILIIAVIFYWFRDHETTKTTFHNDHSPEDMLKERYVNGEINEETFERMKKTIRY</sequence>
<accession>A0A3P7PT31</accession>
<dbReference type="InterPro" id="IPR018649">
    <property type="entry name" value="SHOCT"/>
</dbReference>
<evidence type="ECO:0000313" key="3">
    <source>
        <dbReference type="Proteomes" id="UP000279029"/>
    </source>
</evidence>
<dbReference type="AlphaFoldDB" id="A0A3P7PT31"/>
<dbReference type="KEGG" id="cbar:PATL70BA_1315"/>
<organism evidence="2 3">
    <name type="scientific">Petrocella atlantisensis</name>
    <dbReference type="NCBI Taxonomy" id="2173034"/>
    <lineage>
        <taxon>Bacteria</taxon>
        <taxon>Bacillati</taxon>
        <taxon>Bacillota</taxon>
        <taxon>Clostridia</taxon>
        <taxon>Lachnospirales</taxon>
        <taxon>Vallitaleaceae</taxon>
        <taxon>Petrocella</taxon>
    </lineage>
</organism>
<name>A0A3P7PT31_9FIRM</name>